<dbReference type="PANTHER" id="PTHR46470:SF2">
    <property type="entry name" value="GLYCERALDEHYDE 3-PHOSPHATE PHOSPHATASE"/>
    <property type="match status" value="1"/>
</dbReference>
<evidence type="ECO:0000256" key="3">
    <source>
        <dbReference type="ARBA" id="ARBA00022801"/>
    </source>
</evidence>
<gene>
    <name evidence="5" type="ORF">P5G51_018135</name>
</gene>
<protein>
    <submittedName>
        <fullName evidence="5">HAD family hydrolase</fullName>
        <ecNumber evidence="5">3.1.3.-</ecNumber>
    </submittedName>
</protein>
<dbReference type="EMBL" id="JAROCA020000003">
    <property type="protein sequence ID" value="MDY0407002.1"/>
    <property type="molecule type" value="Genomic_DNA"/>
</dbReference>
<comment type="cofactor">
    <cofactor evidence="1">
        <name>Mg(2+)</name>
        <dbReference type="ChEBI" id="CHEBI:18420"/>
    </cofactor>
</comment>
<dbReference type="Gene3D" id="3.40.50.1000">
    <property type="entry name" value="HAD superfamily/HAD-like"/>
    <property type="match status" value="1"/>
</dbReference>
<dbReference type="RefSeq" id="WP_320385130.1">
    <property type="nucleotide sequence ID" value="NZ_JAROCA020000003.1"/>
</dbReference>
<accession>A0ABU5CKV7</accession>
<dbReference type="PANTHER" id="PTHR46470">
    <property type="entry name" value="N-ACYLNEURAMINATE-9-PHOSPHATASE"/>
    <property type="match status" value="1"/>
</dbReference>
<evidence type="ECO:0000256" key="1">
    <source>
        <dbReference type="ARBA" id="ARBA00001946"/>
    </source>
</evidence>
<organism evidence="5 6">
    <name type="scientific">Tigheibacillus jepli</name>
    <dbReference type="NCBI Taxonomy" id="3035914"/>
    <lineage>
        <taxon>Bacteria</taxon>
        <taxon>Bacillati</taxon>
        <taxon>Bacillota</taxon>
        <taxon>Bacilli</taxon>
        <taxon>Bacillales</taxon>
        <taxon>Bacillaceae</taxon>
        <taxon>Tigheibacillus</taxon>
    </lineage>
</organism>
<keyword evidence="2" id="KW-0479">Metal-binding</keyword>
<evidence type="ECO:0000313" key="6">
    <source>
        <dbReference type="Proteomes" id="UP001228376"/>
    </source>
</evidence>
<reference evidence="5 6" key="1">
    <citation type="submission" date="2023-10" db="EMBL/GenBank/DDBJ databases">
        <title>179-bfca-hs.</title>
        <authorList>
            <person name="Miliotis G."/>
            <person name="Sengupta P."/>
            <person name="Hameed A."/>
            <person name="Chuvochina M."/>
            <person name="Mcdonagh F."/>
            <person name="Simpson A.C."/>
            <person name="Singh N.K."/>
            <person name="Rekha P.D."/>
            <person name="Raman K."/>
            <person name="Hugenholtz P."/>
            <person name="Venkateswaran K."/>
        </authorList>
    </citation>
    <scope>NUCLEOTIDE SEQUENCE [LARGE SCALE GENOMIC DNA]</scope>
    <source>
        <strain evidence="5 6">179-BFC-A-HS</strain>
    </source>
</reference>
<dbReference type="InterPro" id="IPR036412">
    <property type="entry name" value="HAD-like_sf"/>
</dbReference>
<dbReference type="InterPro" id="IPR023214">
    <property type="entry name" value="HAD_sf"/>
</dbReference>
<dbReference type="Pfam" id="PF13419">
    <property type="entry name" value="HAD_2"/>
    <property type="match status" value="1"/>
</dbReference>
<keyword evidence="3 5" id="KW-0378">Hydrolase</keyword>
<name>A0ABU5CKV7_9BACI</name>
<comment type="caution">
    <text evidence="5">The sequence shown here is derived from an EMBL/GenBank/DDBJ whole genome shotgun (WGS) entry which is preliminary data.</text>
</comment>
<dbReference type="EC" id="3.1.3.-" evidence="5"/>
<evidence type="ECO:0000256" key="4">
    <source>
        <dbReference type="ARBA" id="ARBA00022842"/>
    </source>
</evidence>
<dbReference type="GO" id="GO:0016787">
    <property type="term" value="F:hydrolase activity"/>
    <property type="evidence" value="ECO:0007669"/>
    <property type="project" value="UniProtKB-KW"/>
</dbReference>
<keyword evidence="4" id="KW-0460">Magnesium</keyword>
<sequence>MDNIKALGIDKYTDTILISEWEGVKKPDARIFKAALEKLDVSAKDSVFVGGHPEKDINAARSVGMRTIWKKDHQWAENVNADFIINDLDEIPQIVSRLNLDLNPPWK</sequence>
<dbReference type="SUPFAM" id="SSF56784">
    <property type="entry name" value="HAD-like"/>
    <property type="match status" value="1"/>
</dbReference>
<evidence type="ECO:0000313" key="5">
    <source>
        <dbReference type="EMBL" id="MDY0407002.1"/>
    </source>
</evidence>
<dbReference type="InterPro" id="IPR051400">
    <property type="entry name" value="HAD-like_hydrolase"/>
</dbReference>
<dbReference type="NCBIfam" id="TIGR01549">
    <property type="entry name" value="HAD-SF-IA-v1"/>
    <property type="match status" value="1"/>
</dbReference>
<evidence type="ECO:0000256" key="2">
    <source>
        <dbReference type="ARBA" id="ARBA00022723"/>
    </source>
</evidence>
<dbReference type="InterPro" id="IPR006439">
    <property type="entry name" value="HAD-SF_hydro_IA"/>
</dbReference>
<keyword evidence="6" id="KW-1185">Reference proteome</keyword>
<dbReference type="Proteomes" id="UP001228376">
    <property type="component" value="Unassembled WGS sequence"/>
</dbReference>
<dbReference type="InterPro" id="IPR041492">
    <property type="entry name" value="HAD_2"/>
</dbReference>
<proteinExistence type="predicted"/>